<gene>
    <name evidence="1" type="ORF">N0V91_001401</name>
</gene>
<dbReference type="PANTHER" id="PTHR38797:SF6">
    <property type="match status" value="1"/>
</dbReference>
<dbReference type="AlphaFoldDB" id="A0A9W8ZP33"/>
<comment type="caution">
    <text evidence="1">The sequence shown here is derived from an EMBL/GenBank/DDBJ whole genome shotgun (WGS) entry which is preliminary data.</text>
</comment>
<dbReference type="InterPro" id="IPR022085">
    <property type="entry name" value="OpdG"/>
</dbReference>
<proteinExistence type="predicted"/>
<dbReference type="OrthoDB" id="3350591at2759"/>
<protein>
    <submittedName>
        <fullName evidence="1">Uncharacterized protein</fullName>
    </submittedName>
</protein>
<accession>A0A9W8ZP33</accession>
<dbReference type="InterPro" id="IPR053204">
    <property type="entry name" value="Oxopyrrolidines_Biosynth-assoc"/>
</dbReference>
<name>A0A9W8ZP33_9PLEO</name>
<dbReference type="Pfam" id="PF12311">
    <property type="entry name" value="DUF3632"/>
    <property type="match status" value="1"/>
</dbReference>
<dbReference type="Proteomes" id="UP001140510">
    <property type="component" value="Unassembled WGS sequence"/>
</dbReference>
<evidence type="ECO:0000313" key="1">
    <source>
        <dbReference type="EMBL" id="KAJ4411028.1"/>
    </source>
</evidence>
<dbReference type="EMBL" id="JAPEVA010000006">
    <property type="protein sequence ID" value="KAJ4411028.1"/>
    <property type="molecule type" value="Genomic_DNA"/>
</dbReference>
<dbReference type="PANTHER" id="PTHR38797">
    <property type="entry name" value="NUCLEAR PORE COMPLEX PROTEIN NUP85-RELATED"/>
    <property type="match status" value="1"/>
</dbReference>
<sequence length="366" mass="40534">MVCHLERKPEHIIDPVEDDNASLTTPAAKAIKKFTQSTFTFAKRANEKLDGSALLRQHLSTAPSAIAQRFSHPDVIQMTMADQAMTAGSDADSFDLAPDSPLNREKTRTAHASWVLELEQKPEFRLLQAFSAQSQVTLEEAIHQLVDLTHKAALEEEIGNHCWVTACCFLELAARTAPEQQIRLVELLLSLRSVVLTDSSTDAPLAFEDGEGVIWQDLPTFGYTIADEMGSFDGQEKDYTQEEARKWENLTAFLAQVDANTSDSPSPLDSSQSWALTAFTWALEGDGSAGGPSELAARLACIWMVYDAEKLWSKVLDSQAEQNTLERWNHWREGLLECQSHFGSGTTPKLIAHALENMQRTQANAS</sequence>
<keyword evidence="2" id="KW-1185">Reference proteome</keyword>
<reference evidence="1" key="1">
    <citation type="submission" date="2022-10" db="EMBL/GenBank/DDBJ databases">
        <title>Tapping the CABI collections for fungal endophytes: first genome assemblies for Collariella, Neodidymelliopsis, Ascochyta clinopodiicola, Didymella pomorum, Didymosphaeria variabile, Neocosmospora piperis and Neocucurbitaria cava.</title>
        <authorList>
            <person name="Hill R."/>
        </authorList>
    </citation>
    <scope>NUCLEOTIDE SEQUENCE</scope>
    <source>
        <strain evidence="1">IMI 355091</strain>
    </source>
</reference>
<evidence type="ECO:0000313" key="2">
    <source>
        <dbReference type="Proteomes" id="UP001140510"/>
    </source>
</evidence>
<organism evidence="1 2">
    <name type="scientific">Didymella pomorum</name>
    <dbReference type="NCBI Taxonomy" id="749634"/>
    <lineage>
        <taxon>Eukaryota</taxon>
        <taxon>Fungi</taxon>
        <taxon>Dikarya</taxon>
        <taxon>Ascomycota</taxon>
        <taxon>Pezizomycotina</taxon>
        <taxon>Dothideomycetes</taxon>
        <taxon>Pleosporomycetidae</taxon>
        <taxon>Pleosporales</taxon>
        <taxon>Pleosporineae</taxon>
        <taxon>Didymellaceae</taxon>
        <taxon>Didymella</taxon>
    </lineage>
</organism>